<proteinExistence type="predicted"/>
<protein>
    <submittedName>
        <fullName evidence="1">Uncharacterized protein</fullName>
    </submittedName>
</protein>
<comment type="caution">
    <text evidence="1">The sequence shown here is derived from an EMBL/GenBank/DDBJ whole genome shotgun (WGS) entry which is preliminary data.</text>
</comment>
<keyword evidence="2" id="KW-1185">Reference proteome</keyword>
<dbReference type="AlphaFoldDB" id="A0AAP2Z8U1"/>
<name>A0AAP2Z8U1_9EURY</name>
<evidence type="ECO:0000313" key="2">
    <source>
        <dbReference type="Proteomes" id="UP001321047"/>
    </source>
</evidence>
<dbReference type="EMBL" id="JAOPJZ010000010">
    <property type="protein sequence ID" value="MCU4752834.1"/>
    <property type="molecule type" value="Genomic_DNA"/>
</dbReference>
<gene>
    <name evidence="1" type="ORF">OB919_12750</name>
</gene>
<dbReference type="Proteomes" id="UP001321047">
    <property type="component" value="Unassembled WGS sequence"/>
</dbReference>
<dbReference type="RefSeq" id="WP_342809162.1">
    <property type="nucleotide sequence ID" value="NZ_JAOPJZ010000010.1"/>
</dbReference>
<sequence length="44" mass="4983">MNAILHLESEDDDLYLGRASTAVADAVRSLEKRVDQQREPTVIR</sequence>
<evidence type="ECO:0000313" key="1">
    <source>
        <dbReference type="EMBL" id="MCU4752834.1"/>
    </source>
</evidence>
<reference evidence="1 2" key="1">
    <citation type="submission" date="2022-09" db="EMBL/GenBank/DDBJ databases">
        <title>Enrichment on poylsaccharides allowed isolation of novel metabolic and taxonomic groups of Haloarchaea.</title>
        <authorList>
            <person name="Sorokin D.Y."/>
            <person name="Elcheninov A.G."/>
            <person name="Khizhniak T.V."/>
            <person name="Kolganova T.V."/>
            <person name="Kublanov I.V."/>
        </authorList>
    </citation>
    <scope>NUCLEOTIDE SEQUENCE [LARGE SCALE GENOMIC DNA]</scope>
    <source>
        <strain evidence="1 2">AArc-curdl1</strain>
    </source>
</reference>
<organism evidence="1 2">
    <name type="scientific">Natronosalvus hydrolyticus</name>
    <dbReference type="NCBI Taxonomy" id="2979988"/>
    <lineage>
        <taxon>Archaea</taxon>
        <taxon>Methanobacteriati</taxon>
        <taxon>Methanobacteriota</taxon>
        <taxon>Stenosarchaea group</taxon>
        <taxon>Halobacteria</taxon>
        <taxon>Halobacteriales</taxon>
        <taxon>Natrialbaceae</taxon>
        <taxon>Natronosalvus</taxon>
    </lineage>
</organism>
<accession>A0AAP2Z8U1</accession>